<sequence>MLFLVSTILFAQTKNKKLFCADSTITSFSFVKVVPSSISDYKKLLNSVEAYSIYNPKPGFEPTKIKLRDYYSLTNTNKLLKREMSNIEPAPIFPDQERQKSFGQAIFEGVVNSILD</sequence>
<dbReference type="AlphaFoldDB" id="A0A1M7GV85"/>
<proteinExistence type="predicted"/>
<gene>
    <name evidence="1" type="ORF">SAMN05444366_2702</name>
</gene>
<dbReference type="Proteomes" id="UP000184121">
    <property type="component" value="Unassembled WGS sequence"/>
</dbReference>
<dbReference type="STRING" id="29534.SAMN05444366_2702"/>
<protein>
    <submittedName>
        <fullName evidence="1">Uncharacterized protein</fullName>
    </submittedName>
</protein>
<reference evidence="2" key="1">
    <citation type="submission" date="2016-11" db="EMBL/GenBank/DDBJ databases">
        <authorList>
            <person name="Varghese N."/>
            <person name="Submissions S."/>
        </authorList>
    </citation>
    <scope>NUCLEOTIDE SEQUENCE [LARGE SCALE GENOMIC DNA]</scope>
    <source>
        <strain evidence="2">DSM 1811</strain>
    </source>
</reference>
<accession>A0A1M7GV85</accession>
<keyword evidence="2" id="KW-1185">Reference proteome</keyword>
<name>A0A1M7GV85_9FLAO</name>
<organism evidence="1 2">
    <name type="scientific">Flavobacterium saccharophilum</name>
    <dbReference type="NCBI Taxonomy" id="29534"/>
    <lineage>
        <taxon>Bacteria</taxon>
        <taxon>Pseudomonadati</taxon>
        <taxon>Bacteroidota</taxon>
        <taxon>Flavobacteriia</taxon>
        <taxon>Flavobacteriales</taxon>
        <taxon>Flavobacteriaceae</taxon>
        <taxon>Flavobacterium</taxon>
    </lineage>
</organism>
<evidence type="ECO:0000313" key="1">
    <source>
        <dbReference type="EMBL" id="SHM20191.1"/>
    </source>
</evidence>
<dbReference type="EMBL" id="FRBY01000003">
    <property type="protein sequence ID" value="SHM20191.1"/>
    <property type="molecule type" value="Genomic_DNA"/>
</dbReference>
<evidence type="ECO:0000313" key="2">
    <source>
        <dbReference type="Proteomes" id="UP000184121"/>
    </source>
</evidence>